<gene>
    <name evidence="2" type="ORF">Scep_021558</name>
</gene>
<sequence>MSIMNRAESEFKALTDCLIVDDDREEEERWISYMARVKAAVSRQDVDGEPTRAQRRAEVATTSTSPSAPADRGKRRS</sequence>
<proteinExistence type="predicted"/>
<dbReference type="Proteomes" id="UP001419268">
    <property type="component" value="Unassembled WGS sequence"/>
</dbReference>
<keyword evidence="3" id="KW-1185">Reference proteome</keyword>
<comment type="caution">
    <text evidence="2">The sequence shown here is derived from an EMBL/GenBank/DDBJ whole genome shotgun (WGS) entry which is preliminary data.</text>
</comment>
<accession>A0AAP0I1Z0</accession>
<evidence type="ECO:0000256" key="1">
    <source>
        <dbReference type="SAM" id="MobiDB-lite"/>
    </source>
</evidence>
<name>A0AAP0I1Z0_9MAGN</name>
<dbReference type="EMBL" id="JBBNAG010000009">
    <property type="protein sequence ID" value="KAK9104714.1"/>
    <property type="molecule type" value="Genomic_DNA"/>
</dbReference>
<evidence type="ECO:0000313" key="2">
    <source>
        <dbReference type="EMBL" id="KAK9104714.1"/>
    </source>
</evidence>
<dbReference type="AlphaFoldDB" id="A0AAP0I1Z0"/>
<reference evidence="2 3" key="1">
    <citation type="submission" date="2024-01" db="EMBL/GenBank/DDBJ databases">
        <title>Genome assemblies of Stephania.</title>
        <authorList>
            <person name="Yang L."/>
        </authorList>
    </citation>
    <scope>NUCLEOTIDE SEQUENCE [LARGE SCALE GENOMIC DNA]</scope>
    <source>
        <strain evidence="2">JXDWG</strain>
        <tissue evidence="2">Leaf</tissue>
    </source>
</reference>
<evidence type="ECO:0000313" key="3">
    <source>
        <dbReference type="Proteomes" id="UP001419268"/>
    </source>
</evidence>
<protein>
    <submittedName>
        <fullName evidence="2">Uncharacterized protein</fullName>
    </submittedName>
</protein>
<organism evidence="2 3">
    <name type="scientific">Stephania cephalantha</name>
    <dbReference type="NCBI Taxonomy" id="152367"/>
    <lineage>
        <taxon>Eukaryota</taxon>
        <taxon>Viridiplantae</taxon>
        <taxon>Streptophyta</taxon>
        <taxon>Embryophyta</taxon>
        <taxon>Tracheophyta</taxon>
        <taxon>Spermatophyta</taxon>
        <taxon>Magnoliopsida</taxon>
        <taxon>Ranunculales</taxon>
        <taxon>Menispermaceae</taxon>
        <taxon>Menispermoideae</taxon>
        <taxon>Cissampelideae</taxon>
        <taxon>Stephania</taxon>
    </lineage>
</organism>
<feature type="compositionally biased region" description="Basic and acidic residues" evidence="1">
    <location>
        <begin position="44"/>
        <end position="58"/>
    </location>
</feature>
<feature type="region of interest" description="Disordered" evidence="1">
    <location>
        <begin position="41"/>
        <end position="77"/>
    </location>
</feature>